<organism evidence="2 3">
    <name type="scientific">Phlebotomus papatasi</name>
    <name type="common">Sandfly</name>
    <dbReference type="NCBI Taxonomy" id="29031"/>
    <lineage>
        <taxon>Eukaryota</taxon>
        <taxon>Metazoa</taxon>
        <taxon>Ecdysozoa</taxon>
        <taxon>Arthropoda</taxon>
        <taxon>Hexapoda</taxon>
        <taxon>Insecta</taxon>
        <taxon>Pterygota</taxon>
        <taxon>Neoptera</taxon>
        <taxon>Endopterygota</taxon>
        <taxon>Diptera</taxon>
        <taxon>Nematocera</taxon>
        <taxon>Psychodoidea</taxon>
        <taxon>Psychodidae</taxon>
        <taxon>Phlebotomus</taxon>
        <taxon>Phlebotomus</taxon>
    </lineage>
</organism>
<sequence length="272" mass="31066">QFCKQLYLDVTKTNYGKITWSFLKPVIQGKILYAPISKGNDEIIQNSNTTFADAERLRQLGKAIERILVQVKTNDEVRDKFLKLLQLTQSQFVQSILNSANLDPAAIEGIFNGILYDDQILETVTLVSNVSDCFSADRYVGLRTEKELEEEALRLHKKKMFWAAIYFQHRGEKQFGYKLRMTVDDTPKTSESKSGFWFPGPEGSFELDLKYHRGFIQIQQFIEAGIIKAQKTLPPPPVSSEDSEDDYDDFDSGLSLDDDLPKDITSSIRRTS</sequence>
<feature type="region of interest" description="Disordered" evidence="1">
    <location>
        <begin position="232"/>
        <end position="272"/>
    </location>
</feature>
<dbReference type="AlphaFoldDB" id="A0A1B0DQS7"/>
<name>A0A1B0DQS7_PHLPP</name>
<feature type="compositionally biased region" description="Acidic residues" evidence="1">
    <location>
        <begin position="241"/>
        <end position="260"/>
    </location>
</feature>
<evidence type="ECO:0000256" key="1">
    <source>
        <dbReference type="SAM" id="MobiDB-lite"/>
    </source>
</evidence>
<dbReference type="VEuPathDB" id="VectorBase:PPAPM1_011958"/>
<dbReference type="VEuPathDB" id="VectorBase:PPAI010910"/>
<proteinExistence type="predicted"/>
<accession>A0A1B0DQS7</accession>
<evidence type="ECO:0000313" key="3">
    <source>
        <dbReference type="Proteomes" id="UP000092462"/>
    </source>
</evidence>
<dbReference type="Proteomes" id="UP000092462">
    <property type="component" value="Unassembled WGS sequence"/>
</dbReference>
<dbReference type="EMBL" id="AJVK01019350">
    <property type="status" value="NOT_ANNOTATED_CDS"/>
    <property type="molecule type" value="Genomic_DNA"/>
</dbReference>
<keyword evidence="3" id="KW-1185">Reference proteome</keyword>
<evidence type="ECO:0000313" key="2">
    <source>
        <dbReference type="EnsemblMetazoa" id="PPAI010910-PA"/>
    </source>
</evidence>
<protein>
    <submittedName>
        <fullName evidence="2">Uncharacterized protein</fullName>
    </submittedName>
</protein>
<reference evidence="2" key="1">
    <citation type="submission" date="2022-08" db="UniProtKB">
        <authorList>
            <consortium name="EnsemblMetazoa"/>
        </authorList>
    </citation>
    <scope>IDENTIFICATION</scope>
    <source>
        <strain evidence="2">Israel</strain>
    </source>
</reference>
<dbReference type="EnsemblMetazoa" id="PPAI010910-RA">
    <property type="protein sequence ID" value="PPAI010910-PA"/>
    <property type="gene ID" value="PPAI010910"/>
</dbReference>